<organism evidence="3">
    <name type="scientific">Verticillium alfalfae (strain VaMs.102 / ATCC MYA-4576 / FGSC 10136)</name>
    <name type="common">Verticillium wilt of alfalfa</name>
    <name type="synonym">Verticillium albo-atrum</name>
    <dbReference type="NCBI Taxonomy" id="526221"/>
    <lineage>
        <taxon>Eukaryota</taxon>
        <taxon>Fungi</taxon>
        <taxon>Dikarya</taxon>
        <taxon>Ascomycota</taxon>
        <taxon>Pezizomycotina</taxon>
        <taxon>Sordariomycetes</taxon>
        <taxon>Hypocreomycetidae</taxon>
        <taxon>Glomerellales</taxon>
        <taxon>Plectosphaerellaceae</taxon>
        <taxon>Verticillium</taxon>
    </lineage>
</organism>
<gene>
    <name evidence="2" type="ORF">VDBG_05928</name>
</gene>
<reference evidence="3" key="1">
    <citation type="journal article" date="2011" name="PLoS Pathog.">
        <title>Comparative genomics yields insights into niche adaptation of plant vascular wilt pathogens.</title>
        <authorList>
            <person name="Klosterman S.J."/>
            <person name="Subbarao K.V."/>
            <person name="Kang S."/>
            <person name="Veronese P."/>
            <person name="Gold S.E."/>
            <person name="Thomma B.P.H.J."/>
            <person name="Chen Z."/>
            <person name="Henrissat B."/>
            <person name="Lee Y.-H."/>
            <person name="Park J."/>
            <person name="Garcia-Pedrajas M.D."/>
            <person name="Barbara D.J."/>
            <person name="Anchieta A."/>
            <person name="de Jonge R."/>
            <person name="Santhanam P."/>
            <person name="Maruthachalam K."/>
            <person name="Atallah Z."/>
            <person name="Amyotte S.G."/>
            <person name="Paz Z."/>
            <person name="Inderbitzin P."/>
            <person name="Hayes R.J."/>
            <person name="Heiman D.I."/>
            <person name="Young S."/>
            <person name="Zeng Q."/>
            <person name="Engels R."/>
            <person name="Galagan J."/>
            <person name="Cuomo C.A."/>
            <person name="Dobinson K.F."/>
            <person name="Ma L.-J."/>
        </authorList>
    </citation>
    <scope>NUCLEOTIDE SEQUENCE [LARGE SCALE GENOMIC DNA]</scope>
    <source>
        <strain evidence="3">VaMs.102 / ATCC MYA-4576 / FGSC 10136</strain>
    </source>
</reference>
<keyword evidence="1" id="KW-0472">Membrane</keyword>
<feature type="transmembrane region" description="Helical" evidence="1">
    <location>
        <begin position="73"/>
        <end position="91"/>
    </location>
</feature>
<proteinExistence type="predicted"/>
<dbReference type="GeneID" id="9537780"/>
<dbReference type="eggNOG" id="ENOG502SVBJ">
    <property type="taxonomic scope" value="Eukaryota"/>
</dbReference>
<evidence type="ECO:0000313" key="2">
    <source>
        <dbReference type="EMBL" id="EEY19819.1"/>
    </source>
</evidence>
<dbReference type="RefSeq" id="XP_003003486.1">
    <property type="nucleotide sequence ID" value="XM_003003440.1"/>
</dbReference>
<dbReference type="Proteomes" id="UP000008698">
    <property type="component" value="Unassembled WGS sequence"/>
</dbReference>
<feature type="transmembrane region" description="Helical" evidence="1">
    <location>
        <begin position="27"/>
        <end position="46"/>
    </location>
</feature>
<dbReference type="OrthoDB" id="9909019at2759"/>
<keyword evidence="1" id="KW-0812">Transmembrane</keyword>
<accession>C9SM04</accession>
<feature type="transmembrane region" description="Helical" evidence="1">
    <location>
        <begin position="487"/>
        <end position="507"/>
    </location>
</feature>
<keyword evidence="3" id="KW-1185">Reference proteome</keyword>
<dbReference type="AlphaFoldDB" id="C9SM04"/>
<dbReference type="KEGG" id="val:VDBG_05928"/>
<dbReference type="EMBL" id="DS985220">
    <property type="protein sequence ID" value="EEY19819.1"/>
    <property type="molecule type" value="Genomic_DNA"/>
</dbReference>
<dbReference type="HOGENOM" id="CLU_489187_0_0_1"/>
<evidence type="ECO:0000313" key="3">
    <source>
        <dbReference type="Proteomes" id="UP000008698"/>
    </source>
</evidence>
<name>C9SM04_VERA1</name>
<dbReference type="OMA" id="CHHIAAK"/>
<evidence type="ECO:0000256" key="1">
    <source>
        <dbReference type="SAM" id="Phobius"/>
    </source>
</evidence>
<sequence>MANENTEIKAFISATTKHWGRKIFVHLQRLGILSLASLFVGGSVLIDVGRRTTDEGVHGDAFKILRPGSHLGVQVWLAILGVGFGLLAYGFHEAYNHFFDWTCTRMAQSAEGLNYGRYLNSLPRAPVSYGFRGFPWLITFRNIVIISGTAASVGYKFAIREVPDSSFNNALSQEQVILQTPPLQITTNGTVAPWLADTHNSETSRSFLHGFRNDDPEHRRDPPSIVVMMATSNCNWNIQPEDQGNLYEREFVLIANQSTHQDQEPPPAMPREAPDGWRRMRTVNSDWPAGSGDQWGNVNRSQAMVDYRIESSRAIEMRWAPAELWDNPTSSSTESIPAARHLIYEVRYAVRKVQRTILGGDCATMQNLLNFVNPYSTTAEDLLTSIVSVEDEAPQVKKQQLSFSEHHGPWIDALLQLSETTSADAASTFLRLALTYIASEAVEQNYRVGHVPFGETPFGPEPGSNRDRDRVYMHIWRKNGSVGCHHIAAKAFIALGCLAILVGLTRIGAGPPQLTSWIGQHLYMHQANGTSLLQESPHDEELERLSTGYEVAGRTAGTLRL</sequence>
<keyword evidence="1" id="KW-1133">Transmembrane helix</keyword>
<protein>
    <submittedName>
        <fullName evidence="2">Uncharacterized protein</fullName>
    </submittedName>
</protein>